<accession>A0AAE3ZR09</accession>
<reference evidence="2 3" key="1">
    <citation type="submission" date="2023-07" db="EMBL/GenBank/DDBJ databases">
        <title>Sequencing the genomes of 1000 actinobacteria strains.</title>
        <authorList>
            <person name="Klenk H.-P."/>
        </authorList>
    </citation>
    <scope>NUCLEOTIDE SEQUENCE [LARGE SCALE GENOMIC DNA]</scope>
    <source>
        <strain evidence="2 3">DSM 44711</strain>
    </source>
</reference>
<feature type="transmembrane region" description="Helical" evidence="1">
    <location>
        <begin position="89"/>
        <end position="109"/>
    </location>
</feature>
<dbReference type="Proteomes" id="UP001183629">
    <property type="component" value="Unassembled WGS sequence"/>
</dbReference>
<gene>
    <name evidence="2" type="ORF">J2S44_003644</name>
</gene>
<keyword evidence="1" id="KW-0472">Membrane</keyword>
<dbReference type="RefSeq" id="WP_310415206.1">
    <property type="nucleotide sequence ID" value="NZ_JAVDYC010000001.1"/>
</dbReference>
<name>A0AAE3ZR09_9ACTN</name>
<keyword evidence="1" id="KW-1133">Transmembrane helix</keyword>
<dbReference type="EMBL" id="JAVDYC010000001">
    <property type="protein sequence ID" value="MDR7323394.1"/>
    <property type="molecule type" value="Genomic_DNA"/>
</dbReference>
<evidence type="ECO:0000313" key="3">
    <source>
        <dbReference type="Proteomes" id="UP001183629"/>
    </source>
</evidence>
<comment type="caution">
    <text evidence="2">The sequence shown here is derived from an EMBL/GenBank/DDBJ whole genome shotgun (WGS) entry which is preliminary data.</text>
</comment>
<keyword evidence="1" id="KW-0812">Transmembrane</keyword>
<sequence length="118" mass="12502">MRKGTAWETAIVRFLNDNGVPHAERRAKNGMKDRGDIAGIPGVVIEAKNERAIALASYLAEAEAERINDGADLGVAWVKRRGKSSPGDGYVVMTGATLVQLLAAAGYIATPAPLTRDV</sequence>
<proteinExistence type="predicted"/>
<keyword evidence="3" id="KW-1185">Reference proteome</keyword>
<evidence type="ECO:0000256" key="1">
    <source>
        <dbReference type="SAM" id="Phobius"/>
    </source>
</evidence>
<dbReference type="AlphaFoldDB" id="A0AAE3ZR09"/>
<evidence type="ECO:0000313" key="2">
    <source>
        <dbReference type="EMBL" id="MDR7323394.1"/>
    </source>
</evidence>
<organism evidence="2 3">
    <name type="scientific">Catenuloplanes niger</name>
    <dbReference type="NCBI Taxonomy" id="587534"/>
    <lineage>
        <taxon>Bacteria</taxon>
        <taxon>Bacillati</taxon>
        <taxon>Actinomycetota</taxon>
        <taxon>Actinomycetes</taxon>
        <taxon>Micromonosporales</taxon>
        <taxon>Micromonosporaceae</taxon>
        <taxon>Catenuloplanes</taxon>
    </lineage>
</organism>
<protein>
    <submittedName>
        <fullName evidence="2">Uncharacterized protein</fullName>
    </submittedName>
</protein>